<evidence type="ECO:0000313" key="2">
    <source>
        <dbReference type="EMBL" id="CAJ1064589.1"/>
    </source>
</evidence>
<dbReference type="Proteomes" id="UP001178508">
    <property type="component" value="Chromosome 9"/>
</dbReference>
<evidence type="ECO:0000256" key="1">
    <source>
        <dbReference type="SAM" id="MobiDB-lite"/>
    </source>
</evidence>
<accession>A0AAV1FV00</accession>
<feature type="compositionally biased region" description="Basic and acidic residues" evidence="1">
    <location>
        <begin position="25"/>
        <end position="40"/>
    </location>
</feature>
<dbReference type="EMBL" id="OY660872">
    <property type="protein sequence ID" value="CAJ1064589.1"/>
    <property type="molecule type" value="Genomic_DNA"/>
</dbReference>
<keyword evidence="3" id="KW-1185">Reference proteome</keyword>
<feature type="region of interest" description="Disordered" evidence="1">
    <location>
        <begin position="1"/>
        <end position="53"/>
    </location>
</feature>
<sequence length="151" mass="17104">MKGAVAVKRSAPCLKSDDEEEEEDRKEHQQRGGARDRRGCWESGRQLPGSDNRGCILIFPAQKAGKNLRCCSLTTQTGAPTPQTRNKAPSSAQDIQHLPSSCRNTQNRVHFIKHPHSVRLRLHETCRDPENHMCSLLLFYCLKPDDIILIY</sequence>
<gene>
    <name evidence="2" type="ORF">XNOV1_A001225</name>
</gene>
<name>A0AAV1FV00_XYRNO</name>
<organism evidence="2 3">
    <name type="scientific">Xyrichtys novacula</name>
    <name type="common">Pearly razorfish</name>
    <name type="synonym">Hemipteronotus novacula</name>
    <dbReference type="NCBI Taxonomy" id="13765"/>
    <lineage>
        <taxon>Eukaryota</taxon>
        <taxon>Metazoa</taxon>
        <taxon>Chordata</taxon>
        <taxon>Craniata</taxon>
        <taxon>Vertebrata</taxon>
        <taxon>Euteleostomi</taxon>
        <taxon>Actinopterygii</taxon>
        <taxon>Neopterygii</taxon>
        <taxon>Teleostei</taxon>
        <taxon>Neoteleostei</taxon>
        <taxon>Acanthomorphata</taxon>
        <taxon>Eupercaria</taxon>
        <taxon>Labriformes</taxon>
        <taxon>Labridae</taxon>
        <taxon>Xyrichtys</taxon>
    </lineage>
</organism>
<reference evidence="2" key="1">
    <citation type="submission" date="2023-08" db="EMBL/GenBank/DDBJ databases">
        <authorList>
            <person name="Alioto T."/>
            <person name="Alioto T."/>
            <person name="Gomez Garrido J."/>
        </authorList>
    </citation>
    <scope>NUCLEOTIDE SEQUENCE</scope>
</reference>
<proteinExistence type="predicted"/>
<dbReference type="AlphaFoldDB" id="A0AAV1FV00"/>
<protein>
    <submittedName>
        <fullName evidence="2">Uncharacterized protein</fullName>
    </submittedName>
</protein>
<evidence type="ECO:0000313" key="3">
    <source>
        <dbReference type="Proteomes" id="UP001178508"/>
    </source>
</evidence>